<proteinExistence type="predicted"/>
<reference evidence="1" key="2">
    <citation type="journal article" date="2015" name="Fish Shellfish Immunol.">
        <title>Early steps in the European eel (Anguilla anguilla)-Vibrio vulnificus interaction in the gills: Role of the RtxA13 toxin.</title>
        <authorList>
            <person name="Callol A."/>
            <person name="Pajuelo D."/>
            <person name="Ebbesson L."/>
            <person name="Teles M."/>
            <person name="MacKenzie S."/>
            <person name="Amaro C."/>
        </authorList>
    </citation>
    <scope>NUCLEOTIDE SEQUENCE</scope>
</reference>
<name>A0A0E9R108_ANGAN</name>
<accession>A0A0E9R108</accession>
<reference evidence="1" key="1">
    <citation type="submission" date="2014-11" db="EMBL/GenBank/DDBJ databases">
        <authorList>
            <person name="Amaro Gonzalez C."/>
        </authorList>
    </citation>
    <scope>NUCLEOTIDE SEQUENCE</scope>
</reference>
<organism evidence="1">
    <name type="scientific">Anguilla anguilla</name>
    <name type="common">European freshwater eel</name>
    <name type="synonym">Muraena anguilla</name>
    <dbReference type="NCBI Taxonomy" id="7936"/>
    <lineage>
        <taxon>Eukaryota</taxon>
        <taxon>Metazoa</taxon>
        <taxon>Chordata</taxon>
        <taxon>Craniata</taxon>
        <taxon>Vertebrata</taxon>
        <taxon>Euteleostomi</taxon>
        <taxon>Actinopterygii</taxon>
        <taxon>Neopterygii</taxon>
        <taxon>Teleostei</taxon>
        <taxon>Anguilliformes</taxon>
        <taxon>Anguillidae</taxon>
        <taxon>Anguilla</taxon>
    </lineage>
</organism>
<dbReference type="AlphaFoldDB" id="A0A0E9R108"/>
<sequence length="18" mass="2009">MNMLVTLAVTIATINIKY</sequence>
<evidence type="ECO:0000313" key="1">
    <source>
        <dbReference type="EMBL" id="JAH22185.1"/>
    </source>
</evidence>
<protein>
    <submittedName>
        <fullName evidence="1">Uncharacterized protein</fullName>
    </submittedName>
</protein>
<dbReference type="EMBL" id="GBXM01086392">
    <property type="protein sequence ID" value="JAH22185.1"/>
    <property type="molecule type" value="Transcribed_RNA"/>
</dbReference>